<dbReference type="EMBL" id="JO841038">
    <property type="protein sequence ID" value="AEO32655.1"/>
    <property type="molecule type" value="mRNA"/>
</dbReference>
<dbReference type="InterPro" id="IPR000734">
    <property type="entry name" value="TAG_lipase"/>
</dbReference>
<evidence type="ECO:0000256" key="1">
    <source>
        <dbReference type="ARBA" id="ARBA00004613"/>
    </source>
</evidence>
<dbReference type="PANTHER" id="PTHR11610">
    <property type="entry name" value="LIPASE"/>
    <property type="match status" value="1"/>
</dbReference>
<organism evidence="6">
    <name type="scientific">Amblyomma maculatum</name>
    <name type="common">Gulf Coast tick</name>
    <dbReference type="NCBI Taxonomy" id="34609"/>
    <lineage>
        <taxon>Eukaryota</taxon>
        <taxon>Metazoa</taxon>
        <taxon>Ecdysozoa</taxon>
        <taxon>Arthropoda</taxon>
        <taxon>Chelicerata</taxon>
        <taxon>Arachnida</taxon>
        <taxon>Acari</taxon>
        <taxon>Parasitiformes</taxon>
        <taxon>Ixodida</taxon>
        <taxon>Ixodoidea</taxon>
        <taxon>Ixodidae</taxon>
        <taxon>Amblyomminae</taxon>
        <taxon>Amblyomma</taxon>
    </lineage>
</organism>
<evidence type="ECO:0000313" key="6">
    <source>
        <dbReference type="EMBL" id="AEO32655.1"/>
    </source>
</evidence>
<dbReference type="GO" id="GO:0005615">
    <property type="term" value="C:extracellular space"/>
    <property type="evidence" value="ECO:0007669"/>
    <property type="project" value="TreeGrafter"/>
</dbReference>
<feature type="non-terminal residue" evidence="6">
    <location>
        <position position="1"/>
    </location>
</feature>
<sequence length="484" mass="53828">AYFLSYMGRNVGALAAMRTVYVSCVLTIVLCLAADEGEITIAGKESSGISSHKSRNTTKNGEWSEDLIQETLLLLNLMSALRSMAEEELDQWLPCLTDIESAMNCSKTDSRRQKKFLFDSILSAAVNWVKSTFFDQIKAYVNQRQGNYTCYENISCFYPMDRMALEIGGPQTPEQIGTKIKFFPNSTSEGVEVNHTSWAAYYTSSGVNVSKPLFCVTHGFTWADNVTWMYELKEALFSKVDCNVMFVEWINGSMFPYYAAAAANTPLPGVLLSMLLNQIMTTSNCSLLPENVHIIGFSLGAHVAGFCGRHYQDTYGFKLGRITGLDPAGPLFENSNVSLSSTDADFVDIIHTNAGHLQDYRYGLNESNGHVDFYPNGGSNQVKCETADLTDVSCSHDMAYALFIESVKSSTCLFTSHFCQKGWQGYEDCKKETNASYIGEMGYNSIRKQGRGDQYLKTNAESPYCIPEDSLSRTIGGEKQRDLF</sequence>
<proteinExistence type="evidence at transcript level"/>
<dbReference type="InterPro" id="IPR029058">
    <property type="entry name" value="AB_hydrolase_fold"/>
</dbReference>
<dbReference type="Gene3D" id="3.40.50.1820">
    <property type="entry name" value="alpha/beta hydrolase"/>
    <property type="match status" value="1"/>
</dbReference>
<comment type="subcellular location">
    <subcellularLocation>
        <location evidence="1">Secreted</location>
    </subcellularLocation>
</comment>
<dbReference type="InterPro" id="IPR013818">
    <property type="entry name" value="Lipase"/>
</dbReference>
<feature type="domain" description="Lipase" evidence="5">
    <location>
        <begin position="170"/>
        <end position="464"/>
    </location>
</feature>
<dbReference type="PANTHER" id="PTHR11610:SF173">
    <property type="entry name" value="LIPASE DOMAIN-CONTAINING PROTEIN-RELATED"/>
    <property type="match status" value="1"/>
</dbReference>
<dbReference type="PRINTS" id="PR00821">
    <property type="entry name" value="TAGLIPASE"/>
</dbReference>
<name>G3MGN7_AMBMU</name>
<evidence type="ECO:0000259" key="5">
    <source>
        <dbReference type="Pfam" id="PF00151"/>
    </source>
</evidence>
<dbReference type="AlphaFoldDB" id="G3MGN7"/>
<reference evidence="6" key="1">
    <citation type="journal article" date="2011" name="PLoS ONE">
        <title>A deep insight into the sialotranscriptome of the gulf coast tick, Amblyomma maculatum.</title>
        <authorList>
            <person name="Karim S."/>
            <person name="Singh P."/>
            <person name="Ribeiro J.M."/>
        </authorList>
    </citation>
    <scope>NUCLEOTIDE SEQUENCE</scope>
    <source>
        <tissue evidence="6">Salivary gland</tissue>
    </source>
</reference>
<protein>
    <recommendedName>
        <fullName evidence="5">Lipase domain-containing protein</fullName>
    </recommendedName>
</protein>
<accession>G3MGN7</accession>
<dbReference type="Pfam" id="PF00151">
    <property type="entry name" value="Lipase"/>
    <property type="match status" value="1"/>
</dbReference>
<evidence type="ECO:0000256" key="3">
    <source>
        <dbReference type="ARBA" id="ARBA00022525"/>
    </source>
</evidence>
<keyword evidence="3" id="KW-0964">Secreted</keyword>
<evidence type="ECO:0000256" key="4">
    <source>
        <dbReference type="RuleBase" id="RU004262"/>
    </source>
</evidence>
<comment type="similarity">
    <text evidence="2 4">Belongs to the AB hydrolase superfamily. Lipase family.</text>
</comment>
<evidence type="ECO:0000256" key="2">
    <source>
        <dbReference type="ARBA" id="ARBA00010701"/>
    </source>
</evidence>
<dbReference type="GO" id="GO:0016298">
    <property type="term" value="F:lipase activity"/>
    <property type="evidence" value="ECO:0007669"/>
    <property type="project" value="InterPro"/>
</dbReference>
<dbReference type="GO" id="GO:0016042">
    <property type="term" value="P:lipid catabolic process"/>
    <property type="evidence" value="ECO:0007669"/>
    <property type="project" value="TreeGrafter"/>
</dbReference>
<dbReference type="SUPFAM" id="SSF53474">
    <property type="entry name" value="alpha/beta-Hydrolases"/>
    <property type="match status" value="1"/>
</dbReference>